<dbReference type="GO" id="GO:0032543">
    <property type="term" value="P:mitochondrial translation"/>
    <property type="evidence" value="ECO:0007669"/>
    <property type="project" value="TreeGrafter"/>
</dbReference>
<evidence type="ECO:0000256" key="5">
    <source>
        <dbReference type="SAM" id="MobiDB-lite"/>
    </source>
</evidence>
<feature type="compositionally biased region" description="Basic and acidic residues" evidence="5">
    <location>
        <begin position="305"/>
        <end position="315"/>
    </location>
</feature>
<evidence type="ECO:0000256" key="3">
    <source>
        <dbReference type="ARBA" id="ARBA00023274"/>
    </source>
</evidence>
<dbReference type="EMBL" id="JABCKV010000009">
    <property type="protein sequence ID" value="KAG5647443.1"/>
    <property type="molecule type" value="Genomic_DNA"/>
</dbReference>
<evidence type="ECO:0000313" key="7">
    <source>
        <dbReference type="Proteomes" id="UP000775547"/>
    </source>
</evidence>
<dbReference type="InterPro" id="IPR013025">
    <property type="entry name" value="Ribosomal_uL23-like"/>
</dbReference>
<comment type="caution">
    <text evidence="6">The sequence shown here is derived from an EMBL/GenBank/DDBJ whole genome shotgun (WGS) entry which is preliminary data.</text>
</comment>
<protein>
    <recommendedName>
        <fullName evidence="4">Large ribosomal subunit protein uL23m</fullName>
    </recommendedName>
</protein>
<dbReference type="PANTHER" id="PTHR12059:SF5">
    <property type="entry name" value="LARGE RIBOSOMAL SUBUNIT PROTEIN UL23M"/>
    <property type="match status" value="1"/>
</dbReference>
<feature type="compositionally biased region" description="Polar residues" evidence="5">
    <location>
        <begin position="322"/>
        <end position="331"/>
    </location>
</feature>
<proteinExistence type="inferred from homology"/>
<gene>
    <name evidence="6" type="ORF">DXG03_009373</name>
</gene>
<dbReference type="InterPro" id="IPR012677">
    <property type="entry name" value="Nucleotide-bd_a/b_plait_sf"/>
</dbReference>
<reference evidence="6" key="2">
    <citation type="submission" date="2021-10" db="EMBL/GenBank/DDBJ databases">
        <title>Phylogenomics reveals ancestral predisposition of the termite-cultivated fungus Termitomyces towards a domesticated lifestyle.</title>
        <authorList>
            <person name="Auxier B."/>
            <person name="Grum-Grzhimaylo A."/>
            <person name="Cardenas M.E."/>
            <person name="Lodge J.D."/>
            <person name="Laessoe T."/>
            <person name="Pedersen O."/>
            <person name="Smith M.E."/>
            <person name="Kuyper T.W."/>
            <person name="Franco-Molano E.A."/>
            <person name="Baroni T.J."/>
            <person name="Aanen D.K."/>
        </authorList>
    </citation>
    <scope>NUCLEOTIDE SEQUENCE</scope>
    <source>
        <strain evidence="6">AP01</strain>
        <tissue evidence="6">Mycelium</tissue>
    </source>
</reference>
<accession>A0A9P7KEC7</accession>
<sequence>MQSFALTARRLYSTKPPTGLPEAARIARTTSTPLAVRLRRRKKFGATPVGVSDSTPEGLTPTELARYKRLSAKNELKVIDGEQVTESQWLERLDERRSRVRGLKTVERDGVVETEVLGRRVYLPNIIIRLVRNNTLKGEPYNPYEATFRIPKSVTKTDMRSYLLAVYGVQTTYIRTDNYISPLFQRLGNKTKAFKTYKRAVVGLVEPFYYPARIEDMPPAEREQREKWIEDTYQIQATRSLQKYELLRMTKGQAKGWKMQEPLATKRSHILRLVAERREKREGLIVGQVREWQNMRERGESITLEKLKSSSDDKSIAPPTPQQNSVPVLAN</sequence>
<name>A0A9P7KEC7_9AGAR</name>
<organism evidence="6 7">
    <name type="scientific">Asterophora parasitica</name>
    <dbReference type="NCBI Taxonomy" id="117018"/>
    <lineage>
        <taxon>Eukaryota</taxon>
        <taxon>Fungi</taxon>
        <taxon>Dikarya</taxon>
        <taxon>Basidiomycota</taxon>
        <taxon>Agaricomycotina</taxon>
        <taxon>Agaricomycetes</taxon>
        <taxon>Agaricomycetidae</taxon>
        <taxon>Agaricales</taxon>
        <taxon>Tricholomatineae</taxon>
        <taxon>Lyophyllaceae</taxon>
        <taxon>Asterophora</taxon>
    </lineage>
</organism>
<keyword evidence="3" id="KW-0687">Ribonucleoprotein</keyword>
<dbReference type="GO" id="GO:0003735">
    <property type="term" value="F:structural constituent of ribosome"/>
    <property type="evidence" value="ECO:0007669"/>
    <property type="project" value="InterPro"/>
</dbReference>
<dbReference type="PANTHER" id="PTHR12059">
    <property type="entry name" value="RIBOSOMAL PROTEIN L23-RELATED"/>
    <property type="match status" value="1"/>
</dbReference>
<evidence type="ECO:0000313" key="6">
    <source>
        <dbReference type="EMBL" id="KAG5647443.1"/>
    </source>
</evidence>
<dbReference type="InterPro" id="IPR012678">
    <property type="entry name" value="Ribosomal_uL23/eL15/eS24_sf"/>
</dbReference>
<comment type="similarity">
    <text evidence="1">Belongs to the universal ribosomal protein uL23 family.</text>
</comment>
<dbReference type="GO" id="GO:0005762">
    <property type="term" value="C:mitochondrial large ribosomal subunit"/>
    <property type="evidence" value="ECO:0007669"/>
    <property type="project" value="TreeGrafter"/>
</dbReference>
<keyword evidence="2" id="KW-0689">Ribosomal protein</keyword>
<evidence type="ECO:0000256" key="1">
    <source>
        <dbReference type="ARBA" id="ARBA00006700"/>
    </source>
</evidence>
<feature type="region of interest" description="Disordered" evidence="5">
    <location>
        <begin position="305"/>
        <end position="331"/>
    </location>
</feature>
<keyword evidence="7" id="KW-1185">Reference proteome</keyword>
<dbReference type="OrthoDB" id="275582at2759"/>
<dbReference type="AlphaFoldDB" id="A0A9P7KEC7"/>
<evidence type="ECO:0000256" key="2">
    <source>
        <dbReference type="ARBA" id="ARBA00022980"/>
    </source>
</evidence>
<evidence type="ECO:0000256" key="4">
    <source>
        <dbReference type="ARBA" id="ARBA00039977"/>
    </source>
</evidence>
<dbReference type="SUPFAM" id="SSF54189">
    <property type="entry name" value="Ribosomal proteins S24e, L23 and L15e"/>
    <property type="match status" value="1"/>
</dbReference>
<reference evidence="6" key="1">
    <citation type="submission" date="2020-07" db="EMBL/GenBank/DDBJ databases">
        <authorList>
            <person name="Nieuwenhuis M."/>
            <person name="Van De Peppel L.J.J."/>
        </authorList>
    </citation>
    <scope>NUCLEOTIDE SEQUENCE</scope>
    <source>
        <strain evidence="6">AP01</strain>
        <tissue evidence="6">Mycelium</tissue>
    </source>
</reference>
<dbReference type="Gene3D" id="3.30.70.330">
    <property type="match status" value="1"/>
</dbReference>
<dbReference type="Proteomes" id="UP000775547">
    <property type="component" value="Unassembled WGS sequence"/>
</dbReference>